<evidence type="ECO:0000313" key="6">
    <source>
        <dbReference type="Proteomes" id="UP000013523"/>
    </source>
</evidence>
<evidence type="ECO:0000256" key="3">
    <source>
        <dbReference type="PROSITE-ProRule" id="PRU00169"/>
    </source>
</evidence>
<dbReference type="Proteomes" id="UP000013523">
    <property type="component" value="Chromosome"/>
</dbReference>
<sequence length="52" mass="5980">MVNILLAEDDVLQRNNLIKMLKDIVGDINVYEAEDEDSTLKISDKENIDFLL</sequence>
<evidence type="ECO:0000313" key="5">
    <source>
        <dbReference type="EMBL" id="AGK95341.1"/>
    </source>
</evidence>
<dbReference type="OrthoDB" id="9809318at2"/>
<organism evidence="5 6">
    <name type="scientific">Clostridium pasteurianum BC1</name>
    <dbReference type="NCBI Taxonomy" id="86416"/>
    <lineage>
        <taxon>Bacteria</taxon>
        <taxon>Bacillati</taxon>
        <taxon>Bacillota</taxon>
        <taxon>Clostridia</taxon>
        <taxon>Eubacteriales</taxon>
        <taxon>Clostridiaceae</taxon>
        <taxon>Clostridium</taxon>
    </lineage>
</organism>
<feature type="domain" description="Response regulatory" evidence="4">
    <location>
        <begin position="3"/>
        <end position="52"/>
    </location>
</feature>
<dbReference type="InterPro" id="IPR001789">
    <property type="entry name" value="Sig_transdc_resp-reg_receiver"/>
</dbReference>
<dbReference type="AlphaFoldDB" id="R4K0N5"/>
<keyword evidence="6" id="KW-1185">Reference proteome</keyword>
<evidence type="ECO:0000256" key="2">
    <source>
        <dbReference type="ARBA" id="ARBA00024867"/>
    </source>
</evidence>
<protein>
    <recommendedName>
        <fullName evidence="1">Stage 0 sporulation protein A homolog</fullName>
    </recommendedName>
</protein>
<comment type="caution">
    <text evidence="3">Lacks conserved residue(s) required for the propagation of feature annotation.</text>
</comment>
<dbReference type="GO" id="GO:0000160">
    <property type="term" value="P:phosphorelay signal transduction system"/>
    <property type="evidence" value="ECO:0007669"/>
    <property type="project" value="InterPro"/>
</dbReference>
<evidence type="ECO:0000259" key="4">
    <source>
        <dbReference type="PROSITE" id="PS50110"/>
    </source>
</evidence>
<dbReference type="PROSITE" id="PS50110">
    <property type="entry name" value="RESPONSE_REGULATORY"/>
    <property type="match status" value="1"/>
</dbReference>
<evidence type="ECO:0000256" key="1">
    <source>
        <dbReference type="ARBA" id="ARBA00018672"/>
    </source>
</evidence>
<name>R4K0N5_CLOPA</name>
<gene>
    <name evidence="5" type="ORF">Clopa_0277</name>
</gene>
<dbReference type="SUPFAM" id="SSF52172">
    <property type="entry name" value="CheY-like"/>
    <property type="match status" value="1"/>
</dbReference>
<dbReference type="RefSeq" id="WP_015613668.1">
    <property type="nucleotide sequence ID" value="NC_021182.1"/>
</dbReference>
<dbReference type="PATRIC" id="fig|86416.3.peg.252"/>
<dbReference type="InterPro" id="IPR011006">
    <property type="entry name" value="CheY-like_superfamily"/>
</dbReference>
<proteinExistence type="predicted"/>
<dbReference type="STRING" id="86416.Clopa_0277"/>
<comment type="function">
    <text evidence="2">May play the central regulatory role in sporulation. It may be an element of the effector pathway responsible for the activation of sporulation genes in response to nutritional stress. Spo0A may act in concert with spo0H (a sigma factor) to control the expression of some genes that are critical to the sporulation process.</text>
</comment>
<accession>R4K0N5</accession>
<dbReference type="KEGG" id="cpas:Clopa_0277"/>
<reference evidence="5 6" key="1">
    <citation type="submission" date="2012-01" db="EMBL/GenBank/DDBJ databases">
        <title>Complete sequence of chromosome of Clostridium pasteurianum BC1.</title>
        <authorList>
            <consortium name="US DOE Joint Genome Institute"/>
            <person name="Lucas S."/>
            <person name="Han J."/>
            <person name="Lapidus A."/>
            <person name="Cheng J.-F."/>
            <person name="Goodwin L."/>
            <person name="Pitluck S."/>
            <person name="Peters L."/>
            <person name="Mikhailova N."/>
            <person name="Teshima H."/>
            <person name="Detter J.C."/>
            <person name="Han C."/>
            <person name="Tapia R."/>
            <person name="Land M."/>
            <person name="Hauser L."/>
            <person name="Kyrpides N."/>
            <person name="Ivanova N."/>
            <person name="Pagani I."/>
            <person name="Dunn J."/>
            <person name="Taghavi S."/>
            <person name="Francis A."/>
            <person name="van der Lelie D."/>
            <person name="Woyke T."/>
        </authorList>
    </citation>
    <scope>NUCLEOTIDE SEQUENCE [LARGE SCALE GENOMIC DNA]</scope>
    <source>
        <strain evidence="5 6">BC1</strain>
    </source>
</reference>
<dbReference type="EMBL" id="CP003261">
    <property type="protein sequence ID" value="AGK95341.1"/>
    <property type="molecule type" value="Genomic_DNA"/>
</dbReference>
<dbReference type="HOGENOM" id="CLU_3078457_0_0_9"/>